<sequence length="114" mass="13012">MQRNVSFCAQVPSIQDHTTTLVQVYERIIKSKARGGPKSLQRLPAPWRITFDTNPDDCNFACVMCEEHSGFSTKQAQRKEAKQRRRRMDIALIEQTVKECAPEGTREIVSTLMA</sequence>
<dbReference type="Proteomes" id="UP001190700">
    <property type="component" value="Unassembled WGS sequence"/>
</dbReference>
<name>A0AAE0H3V1_9CHLO</name>
<dbReference type="EMBL" id="LGRX02000152">
    <property type="protein sequence ID" value="KAK3289394.1"/>
    <property type="molecule type" value="Genomic_DNA"/>
</dbReference>
<keyword evidence="2" id="KW-1185">Reference proteome</keyword>
<accession>A0AAE0H3V1</accession>
<comment type="caution">
    <text evidence="1">The sequence shown here is derived from an EMBL/GenBank/DDBJ whole genome shotgun (WGS) entry which is preliminary data.</text>
</comment>
<dbReference type="AlphaFoldDB" id="A0AAE0H3V1"/>
<protein>
    <submittedName>
        <fullName evidence="1">Uncharacterized protein</fullName>
    </submittedName>
</protein>
<evidence type="ECO:0000313" key="1">
    <source>
        <dbReference type="EMBL" id="KAK3289394.1"/>
    </source>
</evidence>
<proteinExistence type="predicted"/>
<organism evidence="1 2">
    <name type="scientific">Cymbomonas tetramitiformis</name>
    <dbReference type="NCBI Taxonomy" id="36881"/>
    <lineage>
        <taxon>Eukaryota</taxon>
        <taxon>Viridiplantae</taxon>
        <taxon>Chlorophyta</taxon>
        <taxon>Pyramimonadophyceae</taxon>
        <taxon>Pyramimonadales</taxon>
        <taxon>Pyramimonadaceae</taxon>
        <taxon>Cymbomonas</taxon>
    </lineage>
</organism>
<reference evidence="1 2" key="1">
    <citation type="journal article" date="2015" name="Genome Biol. Evol.">
        <title>Comparative Genomics of a Bacterivorous Green Alga Reveals Evolutionary Causalities and Consequences of Phago-Mixotrophic Mode of Nutrition.</title>
        <authorList>
            <person name="Burns J.A."/>
            <person name="Paasch A."/>
            <person name="Narechania A."/>
            <person name="Kim E."/>
        </authorList>
    </citation>
    <scope>NUCLEOTIDE SEQUENCE [LARGE SCALE GENOMIC DNA]</scope>
    <source>
        <strain evidence="1 2">PLY_AMNH</strain>
    </source>
</reference>
<gene>
    <name evidence="1" type="ORF">CYMTET_3171</name>
</gene>
<evidence type="ECO:0000313" key="2">
    <source>
        <dbReference type="Proteomes" id="UP001190700"/>
    </source>
</evidence>